<dbReference type="EMBL" id="CAJVPJ010000552">
    <property type="protein sequence ID" value="CAG8536541.1"/>
    <property type="molecule type" value="Genomic_DNA"/>
</dbReference>
<comment type="function">
    <text evidence="6">Functions as a component of the Arp2/3 complex which is involved in regulation of actin polymerization and together with an activating nucleation-promoting factor (NPF) mediates the formation of branched actin networks.</text>
</comment>
<dbReference type="GO" id="GO:0030833">
    <property type="term" value="P:regulation of actin filament polymerization"/>
    <property type="evidence" value="ECO:0007669"/>
    <property type="project" value="InterPro"/>
</dbReference>
<reference evidence="8" key="1">
    <citation type="submission" date="2021-06" db="EMBL/GenBank/DDBJ databases">
        <authorList>
            <person name="Kallberg Y."/>
            <person name="Tangrot J."/>
            <person name="Rosling A."/>
        </authorList>
    </citation>
    <scope>NUCLEOTIDE SEQUENCE</scope>
    <source>
        <strain evidence="8">IA702</strain>
    </source>
</reference>
<dbReference type="GO" id="GO:0044396">
    <property type="term" value="P:actin cortical patch organization"/>
    <property type="evidence" value="ECO:0007669"/>
    <property type="project" value="UniProtKB-ARBA"/>
</dbReference>
<evidence type="ECO:0000256" key="1">
    <source>
        <dbReference type="ARBA" id="ARBA00004245"/>
    </source>
</evidence>
<dbReference type="InterPro" id="IPR036743">
    <property type="entry name" value="ARPC5_sf"/>
</dbReference>
<evidence type="ECO:0000256" key="6">
    <source>
        <dbReference type="ARBA" id="ARBA00060329"/>
    </source>
</evidence>
<dbReference type="PIRSF" id="PIRSF039096">
    <property type="entry name" value="p16-ARC"/>
    <property type="match status" value="1"/>
</dbReference>
<evidence type="ECO:0000256" key="3">
    <source>
        <dbReference type="ARBA" id="ARBA00022490"/>
    </source>
</evidence>
<organism evidence="8 9">
    <name type="scientific">Paraglomus occultum</name>
    <dbReference type="NCBI Taxonomy" id="144539"/>
    <lineage>
        <taxon>Eukaryota</taxon>
        <taxon>Fungi</taxon>
        <taxon>Fungi incertae sedis</taxon>
        <taxon>Mucoromycota</taxon>
        <taxon>Glomeromycotina</taxon>
        <taxon>Glomeromycetes</taxon>
        <taxon>Paraglomerales</taxon>
        <taxon>Paraglomeraceae</taxon>
        <taxon>Paraglomus</taxon>
    </lineage>
</organism>
<evidence type="ECO:0000256" key="2">
    <source>
        <dbReference type="ARBA" id="ARBA00006084"/>
    </source>
</evidence>
<dbReference type="OrthoDB" id="429520at2759"/>
<dbReference type="GO" id="GO:0034314">
    <property type="term" value="P:Arp2/3 complex-mediated actin nucleation"/>
    <property type="evidence" value="ECO:0007669"/>
    <property type="project" value="InterPro"/>
</dbReference>
<dbReference type="FunFam" id="1.25.40.190:FF:000003">
    <property type="entry name" value="Actin-related protein 2/3 complex subunit 5"/>
    <property type="match status" value="1"/>
</dbReference>
<gene>
    <name evidence="8" type="ORF">POCULU_LOCUS4321</name>
</gene>
<dbReference type="GO" id="GO:0005885">
    <property type="term" value="C:Arp2/3 protein complex"/>
    <property type="evidence" value="ECO:0007669"/>
    <property type="project" value="InterPro"/>
</dbReference>
<dbReference type="InterPro" id="IPR006789">
    <property type="entry name" value="ARPC5"/>
</dbReference>
<comment type="similarity">
    <text evidence="2 7">Belongs to the ARPC5 family.</text>
</comment>
<dbReference type="AlphaFoldDB" id="A0A9N9AP30"/>
<accession>A0A9N9AP30</accession>
<evidence type="ECO:0000313" key="8">
    <source>
        <dbReference type="EMBL" id="CAG8536541.1"/>
    </source>
</evidence>
<evidence type="ECO:0000256" key="4">
    <source>
        <dbReference type="ARBA" id="ARBA00023212"/>
    </source>
</evidence>
<sequence>MSFRKIDVDALDEELLSKEELFIFSNGVANGPTLESVKSKAIDVRNALTRLVTPGFFVGRGDTATALSIALDNPPYGLDNDEAKAQNTRNVLDVLSSVKASDILGHVKALSSDQQLVLMKYIYKGMATPETGQSAVLLNWHDKLTEVAGVGCIVRVITDRKTV</sequence>
<protein>
    <recommendedName>
        <fullName evidence="5 7">Actin-related protein 2/3 complex subunit 5</fullName>
    </recommendedName>
</protein>
<dbReference type="SUPFAM" id="SSF69103">
    <property type="entry name" value="Arp2/3 complex 16 kDa subunit ARPC5"/>
    <property type="match status" value="1"/>
</dbReference>
<comment type="function">
    <text evidence="7">Functions as component of the Arp2/3 complex which is involved in regulation of actin polymerization and together with an activating nucleation-promoting factor (NPF) mediates the formation of branched actin networks. Arp2/3 complex plays a critical role in the control of cell morphogenesis via the modulation of cell polarity development.</text>
</comment>
<keyword evidence="4 7" id="KW-0206">Cytoskeleton</keyword>
<evidence type="ECO:0000313" key="9">
    <source>
        <dbReference type="Proteomes" id="UP000789572"/>
    </source>
</evidence>
<comment type="caution">
    <text evidence="8">The sequence shown here is derived from an EMBL/GenBank/DDBJ whole genome shotgun (WGS) entry which is preliminary data.</text>
</comment>
<proteinExistence type="inferred from homology"/>
<dbReference type="Gene3D" id="1.25.40.190">
    <property type="entry name" value="Actin-related protein 2/3 complex subunit 5"/>
    <property type="match status" value="1"/>
</dbReference>
<keyword evidence="9" id="KW-1185">Reference proteome</keyword>
<name>A0A9N9AP30_9GLOM</name>
<dbReference type="Proteomes" id="UP000789572">
    <property type="component" value="Unassembled WGS sequence"/>
</dbReference>
<dbReference type="PANTHER" id="PTHR12644">
    <property type="entry name" value="ARP2/3 COMPLEX 16 KD SUBUNIT P16-ARC"/>
    <property type="match status" value="1"/>
</dbReference>
<keyword evidence="3" id="KW-0963">Cytoplasm</keyword>
<comment type="subcellular location">
    <subcellularLocation>
        <location evidence="1">Cytoplasm</location>
        <location evidence="1">Cytoskeleton</location>
    </subcellularLocation>
</comment>
<evidence type="ECO:0000256" key="7">
    <source>
        <dbReference type="RuleBase" id="RU004301"/>
    </source>
</evidence>
<evidence type="ECO:0000256" key="5">
    <source>
        <dbReference type="ARBA" id="ARBA00040214"/>
    </source>
</evidence>
<dbReference type="Pfam" id="PF04699">
    <property type="entry name" value="P16-Arc"/>
    <property type="match status" value="1"/>
</dbReference>